<comment type="catalytic activity">
    <reaction evidence="6">
        <text>2-deoxy-D-ribose 5-phosphate = D-glyceraldehyde 3-phosphate + acetaldehyde</text>
        <dbReference type="Rhea" id="RHEA:12821"/>
        <dbReference type="ChEBI" id="CHEBI:15343"/>
        <dbReference type="ChEBI" id="CHEBI:59776"/>
        <dbReference type="ChEBI" id="CHEBI:62877"/>
        <dbReference type="EC" id="4.1.2.4"/>
    </reaction>
</comment>
<sequence>MIQALDFKRNEASGLDLGWVNQIKVNRNAADRRAVSLANRRTVKKEYQAAWLVQAIKCIDLTTLGGDDTPGRVERLCMKAMRPLRTDIMEALGVASLSTGAVCVYHEMIAPAGRILQGRLPIAAVSTAFPAGLASMETKVREIELSVAAGATEIDIVITRQHVLNANWQALYDEMVAYRKACGDAHIKSILGTGDLTTLENVAKASWVCMMAGSDFIKTSTGKEGVNATIPVALTMVRAIREYHEQTGFQVGFKPAGGVSSAKSALQYLALMKEELGREWLEPHLFRIGASSLLTDIERQLEHYVTGNYSANHRHAQP</sequence>
<dbReference type="GO" id="GO:0004139">
    <property type="term" value="F:deoxyribose-phosphate aldolase activity"/>
    <property type="evidence" value="ECO:0007669"/>
    <property type="project" value="UniProtKB-UniRule"/>
</dbReference>
<dbReference type="OrthoDB" id="6579831at2"/>
<evidence type="ECO:0000313" key="8">
    <source>
        <dbReference type="EMBL" id="PIL41403.1"/>
    </source>
</evidence>
<evidence type="ECO:0000256" key="1">
    <source>
        <dbReference type="ARBA" id="ARBA00004816"/>
    </source>
</evidence>
<keyword evidence="9" id="KW-1185">Reference proteome</keyword>
<dbReference type="Gene3D" id="3.20.20.70">
    <property type="entry name" value="Aldolase class I"/>
    <property type="match status" value="1"/>
</dbReference>
<comment type="pathway">
    <text evidence="1">Carbohydrate degradation; 2-deoxy-D-ribose 1-phosphate degradation; D-glyceraldehyde 3-phosphate and acetaldehyde from 2-deoxy-alpha-D-ribose 1-phosphate: step 2/2.</text>
</comment>
<dbReference type="AlphaFoldDB" id="A0A2G8T617"/>
<dbReference type="CDD" id="cd00959">
    <property type="entry name" value="DeoC"/>
    <property type="match status" value="1"/>
</dbReference>
<dbReference type="Pfam" id="PF01791">
    <property type="entry name" value="DeoC"/>
    <property type="match status" value="1"/>
</dbReference>
<evidence type="ECO:0000256" key="3">
    <source>
        <dbReference type="ARBA" id="ARBA00012515"/>
    </source>
</evidence>
<dbReference type="EMBL" id="PDOB01000002">
    <property type="protein sequence ID" value="PIL41403.1"/>
    <property type="molecule type" value="Genomic_DNA"/>
</dbReference>
<evidence type="ECO:0000313" key="9">
    <source>
        <dbReference type="Proteomes" id="UP000228593"/>
    </source>
</evidence>
<gene>
    <name evidence="8" type="primary">deoC</name>
    <name evidence="8" type="ORF">CR103_02540</name>
</gene>
<comment type="similarity">
    <text evidence="2">Belongs to the DeoC/FbaB aldolase family. DeoC type 2 subfamily.</text>
</comment>
<proteinExistence type="inferred from homology"/>
<dbReference type="EC" id="4.1.2.4" evidence="3 7"/>
<dbReference type="InterPro" id="IPR002915">
    <property type="entry name" value="DeoC/FbaB/LacD_aldolase"/>
</dbReference>
<protein>
    <recommendedName>
        <fullName evidence="3 7">Deoxyribose-phosphate aldolase</fullName>
        <ecNumber evidence="3 7">4.1.2.4</ecNumber>
    </recommendedName>
</protein>
<dbReference type="GO" id="GO:0005737">
    <property type="term" value="C:cytoplasm"/>
    <property type="evidence" value="ECO:0007669"/>
    <property type="project" value="InterPro"/>
</dbReference>
<dbReference type="RefSeq" id="WP_099914445.1">
    <property type="nucleotide sequence ID" value="NZ_BMHS01000003.1"/>
</dbReference>
<evidence type="ECO:0000256" key="2">
    <source>
        <dbReference type="ARBA" id="ARBA00009473"/>
    </source>
</evidence>
<keyword evidence="4" id="KW-0456">Lyase</keyword>
<dbReference type="PANTHER" id="PTHR10889:SF3">
    <property type="entry name" value="DEOXYRIBOSE-PHOSPHATE ALDOLASE"/>
    <property type="match status" value="1"/>
</dbReference>
<accession>A0A2G8T617</accession>
<dbReference type="InterPro" id="IPR011343">
    <property type="entry name" value="DeoC"/>
</dbReference>
<name>A0A2G8T617_9BURK</name>
<dbReference type="PIRSF" id="PIRSF001357">
    <property type="entry name" value="DeoC"/>
    <property type="match status" value="1"/>
</dbReference>
<dbReference type="Proteomes" id="UP000228593">
    <property type="component" value="Unassembled WGS sequence"/>
</dbReference>
<comment type="caution">
    <text evidence="8">The sequence shown here is derived from an EMBL/GenBank/DDBJ whole genome shotgun (WGS) entry which is preliminary data.</text>
</comment>
<dbReference type="SUPFAM" id="SSF51569">
    <property type="entry name" value="Aldolase"/>
    <property type="match status" value="1"/>
</dbReference>
<dbReference type="GO" id="GO:0016052">
    <property type="term" value="P:carbohydrate catabolic process"/>
    <property type="evidence" value="ECO:0007669"/>
    <property type="project" value="TreeGrafter"/>
</dbReference>
<keyword evidence="5" id="KW-0704">Schiff base</keyword>
<dbReference type="PANTHER" id="PTHR10889">
    <property type="entry name" value="DEOXYRIBOSE-PHOSPHATE ALDOLASE"/>
    <property type="match status" value="1"/>
</dbReference>
<reference evidence="8 9" key="1">
    <citation type="submission" date="2017-10" db="EMBL/GenBank/DDBJ databases">
        <title>Massilia psychrophilum sp. nov., a novel purple-pigmented bacterium isolated from Tianshan glacier, Xinjiang Municipality, China.</title>
        <authorList>
            <person name="Wang H."/>
        </authorList>
    </citation>
    <scope>NUCLEOTIDE SEQUENCE [LARGE SCALE GENOMIC DNA]</scope>
    <source>
        <strain evidence="8 9">JCM 30813</strain>
    </source>
</reference>
<organism evidence="8 9">
    <name type="scientific">Massilia psychrophila</name>
    <dbReference type="NCBI Taxonomy" id="1603353"/>
    <lineage>
        <taxon>Bacteria</taxon>
        <taxon>Pseudomonadati</taxon>
        <taxon>Pseudomonadota</taxon>
        <taxon>Betaproteobacteria</taxon>
        <taxon>Burkholderiales</taxon>
        <taxon>Oxalobacteraceae</taxon>
        <taxon>Telluria group</taxon>
        <taxon>Massilia</taxon>
    </lineage>
</organism>
<evidence type="ECO:0000256" key="4">
    <source>
        <dbReference type="ARBA" id="ARBA00023239"/>
    </source>
</evidence>
<dbReference type="InterPro" id="IPR013785">
    <property type="entry name" value="Aldolase_TIM"/>
</dbReference>
<dbReference type="GO" id="GO:0009264">
    <property type="term" value="P:deoxyribonucleotide catabolic process"/>
    <property type="evidence" value="ECO:0007669"/>
    <property type="project" value="UniProtKB-UniRule"/>
</dbReference>
<evidence type="ECO:0000256" key="5">
    <source>
        <dbReference type="ARBA" id="ARBA00023270"/>
    </source>
</evidence>
<evidence type="ECO:0000256" key="6">
    <source>
        <dbReference type="ARBA" id="ARBA00048791"/>
    </source>
</evidence>
<dbReference type="SMART" id="SM01133">
    <property type="entry name" value="DeoC"/>
    <property type="match status" value="1"/>
</dbReference>
<dbReference type="NCBIfam" id="TIGR00126">
    <property type="entry name" value="deoC"/>
    <property type="match status" value="1"/>
</dbReference>
<evidence type="ECO:0000256" key="7">
    <source>
        <dbReference type="NCBIfam" id="TIGR00126"/>
    </source>
</evidence>